<name>A0ABY4VB60_9GAMM</name>
<comment type="similarity">
    <text evidence="1">Belongs to the type-I restriction system S methylase family.</text>
</comment>
<dbReference type="InterPro" id="IPR044946">
    <property type="entry name" value="Restrct_endonuc_typeI_TRD_sf"/>
</dbReference>
<evidence type="ECO:0000313" key="5">
    <source>
        <dbReference type="EMBL" id="USD21387.1"/>
    </source>
</evidence>
<evidence type="ECO:0000256" key="2">
    <source>
        <dbReference type="ARBA" id="ARBA00022747"/>
    </source>
</evidence>
<keyword evidence="6" id="KW-1185">Reference proteome</keyword>
<dbReference type="EC" id="3.1.21.-" evidence="5"/>
<keyword evidence="5" id="KW-0378">Hydrolase</keyword>
<dbReference type="GO" id="GO:0016787">
    <property type="term" value="F:hydrolase activity"/>
    <property type="evidence" value="ECO:0007669"/>
    <property type="project" value="UniProtKB-KW"/>
</dbReference>
<evidence type="ECO:0000256" key="3">
    <source>
        <dbReference type="ARBA" id="ARBA00023125"/>
    </source>
</evidence>
<sequence>MSDWQDVALTDIYDISSGLSKPAGSFGSGYPFLSFKEVFGNYFLPDELEQLVESSEKERAKGSIKRGDVFLTRTSETMHELGMSSVALKDYPEATFNGFTKRLRPKVDSQYEVHPEFMGYCLRSSSFRTGMLAFSTMSTRASLNNDMISRLVIQLPPIDTQKHIARVLKALDDKATVNRQTNQTLEQIAQTLFKSWFVDFEPTHAKIAANQAAQLRQQGQSDSEILSKIQQDPRWTSAQAAIIAQGNPEQAAIAALNGGQACDTLSEAQQTQLKTTAALFPDTLMDSELGEIPEDWVYKDALNVANVAIGKTPPRKESQWFSKCNDDIKWVSIKDMGESGVYIQKTNEFLTPEAVEKFKVRRIPDNTCLLSFKMTVGRVSITDGEMLSNEAIAHFKLDEPFTVSTNYLYLYLKNFDFQGLGSTSSIATAVNSKMIKSMPILVPNSETLNAFNELTSPIFSTIRTLTSETNSLEDIRDNLLPKLLSDELMLDRVAV</sequence>
<accession>A0ABY4VB60</accession>
<dbReference type="CDD" id="cd17244">
    <property type="entry name" value="RMtype1_S_Apa101655I-TRD2-CR2_like"/>
    <property type="match status" value="1"/>
</dbReference>
<dbReference type="Pfam" id="PF01420">
    <property type="entry name" value="Methylase_S"/>
    <property type="match status" value="2"/>
</dbReference>
<protein>
    <submittedName>
        <fullName evidence="5">Restriction endonuclease subunit S</fullName>
        <ecNumber evidence="5">3.1.21.-</ecNumber>
    </submittedName>
</protein>
<dbReference type="SUPFAM" id="SSF116734">
    <property type="entry name" value="DNA methylase specificity domain"/>
    <property type="match status" value="2"/>
</dbReference>
<feature type="domain" description="Type I restriction modification DNA specificity" evidence="4">
    <location>
        <begin position="293"/>
        <end position="447"/>
    </location>
</feature>
<reference evidence="5" key="1">
    <citation type="submission" date="2022-02" db="EMBL/GenBank/DDBJ databases">
        <title>Coral-associated bacteria.</title>
        <authorList>
            <person name="Tang K."/>
            <person name="Wang X."/>
        </authorList>
    </citation>
    <scope>NUCLEOTIDE SEQUENCE</scope>
    <source>
        <strain evidence="5">SCSIO 43006</strain>
    </source>
</reference>
<keyword evidence="2" id="KW-0680">Restriction system</keyword>
<dbReference type="Gene3D" id="3.90.220.20">
    <property type="entry name" value="DNA methylase specificity domains"/>
    <property type="match status" value="2"/>
</dbReference>
<dbReference type="InterPro" id="IPR052021">
    <property type="entry name" value="Type-I_RS_S_subunit"/>
</dbReference>
<proteinExistence type="inferred from homology"/>
<organism evidence="5 6">
    <name type="scientific">Microbulbifer variabilis</name>
    <dbReference type="NCBI Taxonomy" id="266805"/>
    <lineage>
        <taxon>Bacteria</taxon>
        <taxon>Pseudomonadati</taxon>
        <taxon>Pseudomonadota</taxon>
        <taxon>Gammaproteobacteria</taxon>
        <taxon>Cellvibrionales</taxon>
        <taxon>Microbulbiferaceae</taxon>
        <taxon>Microbulbifer</taxon>
    </lineage>
</organism>
<gene>
    <name evidence="5" type="ORF">MJO52_20400</name>
</gene>
<dbReference type="Proteomes" id="UP001055658">
    <property type="component" value="Chromosome"/>
</dbReference>
<dbReference type="InterPro" id="IPR000055">
    <property type="entry name" value="Restrct_endonuc_typeI_TRD"/>
</dbReference>
<keyword evidence="5" id="KW-0255">Endonuclease</keyword>
<evidence type="ECO:0000256" key="1">
    <source>
        <dbReference type="ARBA" id="ARBA00010923"/>
    </source>
</evidence>
<evidence type="ECO:0000259" key="4">
    <source>
        <dbReference type="Pfam" id="PF01420"/>
    </source>
</evidence>
<evidence type="ECO:0000313" key="6">
    <source>
        <dbReference type="Proteomes" id="UP001055658"/>
    </source>
</evidence>
<dbReference type="PANTHER" id="PTHR30408:SF13">
    <property type="entry name" value="TYPE I RESTRICTION ENZYME HINDI SPECIFICITY SUBUNIT"/>
    <property type="match status" value="1"/>
</dbReference>
<dbReference type="PANTHER" id="PTHR30408">
    <property type="entry name" value="TYPE-1 RESTRICTION ENZYME ECOKI SPECIFICITY PROTEIN"/>
    <property type="match status" value="1"/>
</dbReference>
<feature type="domain" description="Type I restriction modification DNA specificity" evidence="4">
    <location>
        <begin position="1"/>
        <end position="187"/>
    </location>
</feature>
<keyword evidence="3" id="KW-0238">DNA-binding</keyword>
<dbReference type="EMBL" id="CP092418">
    <property type="protein sequence ID" value="USD21387.1"/>
    <property type="molecule type" value="Genomic_DNA"/>
</dbReference>
<dbReference type="RefSeq" id="WP_252083784.1">
    <property type="nucleotide sequence ID" value="NZ_CP092418.1"/>
</dbReference>
<keyword evidence="5" id="KW-0540">Nuclease</keyword>
<dbReference type="GO" id="GO:0004519">
    <property type="term" value="F:endonuclease activity"/>
    <property type="evidence" value="ECO:0007669"/>
    <property type="project" value="UniProtKB-KW"/>
</dbReference>